<proteinExistence type="inferred from homology"/>
<evidence type="ECO:0000259" key="4">
    <source>
        <dbReference type="PROSITE" id="PS51898"/>
    </source>
</evidence>
<evidence type="ECO:0000256" key="1">
    <source>
        <dbReference type="ARBA" id="ARBA00008857"/>
    </source>
</evidence>
<dbReference type="InterPro" id="IPR002104">
    <property type="entry name" value="Integrase_catalytic"/>
</dbReference>
<dbReference type="SUPFAM" id="SSF56349">
    <property type="entry name" value="DNA breaking-rejoining enzymes"/>
    <property type="match status" value="1"/>
</dbReference>
<accession>A0ABW4E1S5</accession>
<evidence type="ECO:0000313" key="5">
    <source>
        <dbReference type="EMBL" id="MFD1482644.1"/>
    </source>
</evidence>
<evidence type="ECO:0000313" key="6">
    <source>
        <dbReference type="Proteomes" id="UP001597302"/>
    </source>
</evidence>
<dbReference type="PANTHER" id="PTHR30629">
    <property type="entry name" value="PROPHAGE INTEGRASE"/>
    <property type="match status" value="1"/>
</dbReference>
<keyword evidence="6" id="KW-1185">Reference proteome</keyword>
<dbReference type="InterPro" id="IPR011010">
    <property type="entry name" value="DNA_brk_join_enz"/>
</dbReference>
<organism evidence="5 6">
    <name type="scientific">Paracoccus nototheniae</name>
    <dbReference type="NCBI Taxonomy" id="2489002"/>
    <lineage>
        <taxon>Bacteria</taxon>
        <taxon>Pseudomonadati</taxon>
        <taxon>Pseudomonadota</taxon>
        <taxon>Alphaproteobacteria</taxon>
        <taxon>Rhodobacterales</taxon>
        <taxon>Paracoccaceae</taxon>
        <taxon>Paracoccus</taxon>
    </lineage>
</organism>
<dbReference type="Gene3D" id="1.10.443.10">
    <property type="entry name" value="Intergrase catalytic core"/>
    <property type="match status" value="1"/>
</dbReference>
<dbReference type="Pfam" id="PF00589">
    <property type="entry name" value="Phage_integrase"/>
    <property type="match status" value="1"/>
</dbReference>
<protein>
    <submittedName>
        <fullName evidence="5">Tyrosine-type recombinase/integrase</fullName>
    </submittedName>
</protein>
<dbReference type="Proteomes" id="UP001597302">
    <property type="component" value="Unassembled WGS sequence"/>
</dbReference>
<dbReference type="InterPro" id="IPR038488">
    <property type="entry name" value="Integrase_DNA-bd_sf"/>
</dbReference>
<dbReference type="EMBL" id="JBHTOQ010000032">
    <property type="protein sequence ID" value="MFD1482644.1"/>
    <property type="molecule type" value="Genomic_DNA"/>
</dbReference>
<dbReference type="Gene3D" id="3.30.160.390">
    <property type="entry name" value="Integrase, DNA-binding domain"/>
    <property type="match status" value="1"/>
</dbReference>
<feature type="domain" description="Tyr recombinase" evidence="4">
    <location>
        <begin position="233"/>
        <end position="435"/>
    </location>
</feature>
<dbReference type="InterPro" id="IPR050808">
    <property type="entry name" value="Phage_Integrase"/>
</dbReference>
<dbReference type="RefSeq" id="WP_131574154.1">
    <property type="nucleotide sequence ID" value="NZ_CBCSAJ010000036.1"/>
</dbReference>
<dbReference type="InterPro" id="IPR025166">
    <property type="entry name" value="Integrase_DNA_bind_dom"/>
</dbReference>
<keyword evidence="2" id="KW-0229">DNA integration</keyword>
<dbReference type="Pfam" id="PF13356">
    <property type="entry name" value="Arm-DNA-bind_3"/>
    <property type="match status" value="1"/>
</dbReference>
<dbReference type="InterPro" id="IPR013762">
    <property type="entry name" value="Integrase-like_cat_sf"/>
</dbReference>
<gene>
    <name evidence="5" type="ORF">ACFQ5P_15210</name>
</gene>
<keyword evidence="3" id="KW-0233">DNA recombination</keyword>
<dbReference type="PANTHER" id="PTHR30629:SF2">
    <property type="entry name" value="PROPHAGE INTEGRASE INTS-RELATED"/>
    <property type="match status" value="1"/>
</dbReference>
<evidence type="ECO:0000256" key="2">
    <source>
        <dbReference type="ARBA" id="ARBA00022908"/>
    </source>
</evidence>
<dbReference type="PROSITE" id="PS51898">
    <property type="entry name" value="TYR_RECOMBINASE"/>
    <property type="match status" value="1"/>
</dbReference>
<comment type="caution">
    <text evidence="5">The sequence shown here is derived from an EMBL/GenBank/DDBJ whole genome shotgun (WGS) entry which is preliminary data.</text>
</comment>
<reference evidence="6" key="1">
    <citation type="journal article" date="2019" name="Int. J. Syst. Evol. Microbiol.">
        <title>The Global Catalogue of Microorganisms (GCM) 10K type strain sequencing project: providing services to taxonomists for standard genome sequencing and annotation.</title>
        <authorList>
            <consortium name="The Broad Institute Genomics Platform"/>
            <consortium name="The Broad Institute Genome Sequencing Center for Infectious Disease"/>
            <person name="Wu L."/>
            <person name="Ma J."/>
        </authorList>
    </citation>
    <scope>NUCLEOTIDE SEQUENCE [LARGE SCALE GENOMIC DNA]</scope>
    <source>
        <strain evidence="6">CCM 8875</strain>
    </source>
</reference>
<comment type="similarity">
    <text evidence="1">Belongs to the 'phage' integrase family.</text>
</comment>
<evidence type="ECO:0000256" key="3">
    <source>
        <dbReference type="ARBA" id="ARBA00023172"/>
    </source>
</evidence>
<name>A0ABW4E1S5_9RHOB</name>
<sequence>MSRMILTDVQIRALRVTHRTEIMDEKEVGLMLRVYPSGRRTFAFRIRGKDSKLQNAKIGEYPDVKLSTARLQAFELRQRVRAGEDVTATAEKAAKALKEAAATEIPNLGEIIEEYAMAVGHRFRIWGKTKRGSGSEAEMRIKAVFGHRWPTRVTELSLRDLSDDMIGYRPLSGKVSANGQVSRARAYLSPVFDWSANRKRFRKIGFGRRVPLPVIDLTETHDPASDDPAITGRRDRALDQHELKALLPLLVWPAPDCLGMQVSPEVDIRPIALRFLLLTAARLDELVRMRWQDFREAEANWHKPHVKSVRGDKRQQTLPLSDAAVSLLRSLPNYTDRRPDGLVFPNKQGRALGNWDRITSALQRRSGTSGWHRHDLRRTAATIMEKVKTSERVIDKILAHKAGTKDETVSRALGNYIASELELDFVKDPQRDALDKLAEVYARIENAQRHPPNQDV</sequence>